<keyword evidence="2" id="KW-1185">Reference proteome</keyword>
<name>A0A9Q0HCF8_9MAGN</name>
<reference evidence="1" key="1">
    <citation type="journal article" date="2023" name="Plant J.">
        <title>The genome of the king protea, Protea cynaroides.</title>
        <authorList>
            <person name="Chang J."/>
            <person name="Duong T.A."/>
            <person name="Schoeman C."/>
            <person name="Ma X."/>
            <person name="Roodt D."/>
            <person name="Barker N."/>
            <person name="Li Z."/>
            <person name="Van de Peer Y."/>
            <person name="Mizrachi E."/>
        </authorList>
    </citation>
    <scope>NUCLEOTIDE SEQUENCE</scope>
    <source>
        <tissue evidence="1">Young leaves</tissue>
    </source>
</reference>
<accession>A0A9Q0HCF8</accession>
<dbReference type="EMBL" id="JAMYWD010000008">
    <property type="protein sequence ID" value="KAJ4963862.1"/>
    <property type="molecule type" value="Genomic_DNA"/>
</dbReference>
<sequence length="209" mass="21432">MVAGGDLQQFAIVHAISLMVEVYQVAAEGSLDSGVAGVAEVVSSAGDQGVAVIGYVVTTVGKWDLAAATVSYGDACDVIACGRSPGLRSAGLTDPVIRDGMPRSAIIGQSKEAMADLIGISGRPRSVGDGTTLVRNLQIYLGRFLRFPFEEPRAQAFTSVQDNLPYCDGSGGDCKDAKASVSTVYNEGAGVIACTALVQGVATRTLGGR</sequence>
<comment type="caution">
    <text evidence="1">The sequence shown here is derived from an EMBL/GenBank/DDBJ whole genome shotgun (WGS) entry which is preliminary data.</text>
</comment>
<evidence type="ECO:0000313" key="1">
    <source>
        <dbReference type="EMBL" id="KAJ4963862.1"/>
    </source>
</evidence>
<proteinExistence type="predicted"/>
<protein>
    <submittedName>
        <fullName evidence="1">Uncharacterized protein</fullName>
    </submittedName>
</protein>
<evidence type="ECO:0000313" key="2">
    <source>
        <dbReference type="Proteomes" id="UP001141806"/>
    </source>
</evidence>
<gene>
    <name evidence="1" type="ORF">NE237_023801</name>
</gene>
<organism evidence="1 2">
    <name type="scientific">Protea cynaroides</name>
    <dbReference type="NCBI Taxonomy" id="273540"/>
    <lineage>
        <taxon>Eukaryota</taxon>
        <taxon>Viridiplantae</taxon>
        <taxon>Streptophyta</taxon>
        <taxon>Embryophyta</taxon>
        <taxon>Tracheophyta</taxon>
        <taxon>Spermatophyta</taxon>
        <taxon>Magnoliopsida</taxon>
        <taxon>Proteales</taxon>
        <taxon>Proteaceae</taxon>
        <taxon>Protea</taxon>
    </lineage>
</organism>
<dbReference type="AlphaFoldDB" id="A0A9Q0HCF8"/>
<dbReference type="Proteomes" id="UP001141806">
    <property type="component" value="Unassembled WGS sequence"/>
</dbReference>